<dbReference type="AlphaFoldDB" id="A0A3S3STJ6"/>
<protein>
    <submittedName>
        <fullName evidence="1">Uncharacterized protein</fullName>
    </submittedName>
</protein>
<reference evidence="1 2" key="1">
    <citation type="submission" date="2018-06" db="EMBL/GenBank/DDBJ databases">
        <title>Pedobacter endophyticus sp. nov., an endophytic bacterium isolated from a leaf of Triticum aestivum.</title>
        <authorList>
            <person name="Zhang L."/>
        </authorList>
    </citation>
    <scope>NUCLEOTIDE SEQUENCE [LARGE SCALE GENOMIC DNA]</scope>
    <source>
        <strain evidence="1 2">CM134L-2</strain>
    </source>
</reference>
<dbReference type="Proteomes" id="UP000284120">
    <property type="component" value="Unassembled WGS sequence"/>
</dbReference>
<gene>
    <name evidence="1" type="ORF">DPV69_01610</name>
</gene>
<name>A0A3S3STJ6_9SPHI</name>
<evidence type="ECO:0000313" key="2">
    <source>
        <dbReference type="Proteomes" id="UP000284120"/>
    </source>
</evidence>
<proteinExistence type="predicted"/>
<comment type="caution">
    <text evidence="1">The sequence shown here is derived from an EMBL/GenBank/DDBJ whole genome shotgun (WGS) entry which is preliminary data.</text>
</comment>
<dbReference type="OrthoDB" id="1492500at2"/>
<keyword evidence="2" id="KW-1185">Reference proteome</keyword>
<organism evidence="1 2">
    <name type="scientific">Pedobacter chitinilyticus</name>
    <dbReference type="NCBI Taxonomy" id="2233776"/>
    <lineage>
        <taxon>Bacteria</taxon>
        <taxon>Pseudomonadati</taxon>
        <taxon>Bacteroidota</taxon>
        <taxon>Sphingobacteriia</taxon>
        <taxon>Sphingobacteriales</taxon>
        <taxon>Sphingobacteriaceae</taxon>
        <taxon>Pedobacter</taxon>
    </lineage>
</organism>
<dbReference type="RefSeq" id="WP_113645562.1">
    <property type="nucleotide sequence ID" value="NZ_QMHN01000001.1"/>
</dbReference>
<dbReference type="EMBL" id="SAYW01000001">
    <property type="protein sequence ID" value="RWU10066.1"/>
    <property type="molecule type" value="Genomic_DNA"/>
</dbReference>
<evidence type="ECO:0000313" key="1">
    <source>
        <dbReference type="EMBL" id="RWU10066.1"/>
    </source>
</evidence>
<accession>A0A3S3STJ6</accession>
<sequence length="287" mass="32643">MPAFRGINLRSGDLAEQLGILLLQSVALVAPIPRTEDVGIDVVSTLIKKYDGYKYIAEDSFFVSIKSASITEVSFEGDQVKWLKDLQLPLFIATVDRRTSTIKLYTTQGMSVAFASNSEIRKINFQLMENYDGELDNVDEELDLPIGPPVLKWTLNDIETKPNFVHKFYDLMKIHVTIAKKSIETKRIGYVDLMVWKTGKVPKVWAQQLKFRKDNLAVDEISAPYFQSILHNLSLGNEIETTRSLYRLFDKVLNHAGHFHIVNGVKELKPLPLILKEKATEDTDIPF</sequence>